<proteinExistence type="predicted"/>
<keyword evidence="3" id="KW-0808">Transferase</keyword>
<evidence type="ECO:0000256" key="1">
    <source>
        <dbReference type="SAM" id="Phobius"/>
    </source>
</evidence>
<accession>A0ABW5JBP4</accession>
<feature type="domain" description="Signal transduction histidine kinase internal region" evidence="2">
    <location>
        <begin position="151"/>
        <end position="229"/>
    </location>
</feature>
<evidence type="ECO:0000313" key="4">
    <source>
        <dbReference type="Proteomes" id="UP001597510"/>
    </source>
</evidence>
<dbReference type="RefSeq" id="WP_340240853.1">
    <property type="nucleotide sequence ID" value="NZ_JBBEWC010000027.1"/>
</dbReference>
<dbReference type="PANTHER" id="PTHR34220:SF7">
    <property type="entry name" value="SENSOR HISTIDINE KINASE YPDA"/>
    <property type="match status" value="1"/>
</dbReference>
<keyword evidence="4" id="KW-1185">Reference proteome</keyword>
<sequence>MIKTERLKVKVDWVRELIFFWGFFILMSLSHWNFLSSVKEITEGFLHFLILYVLAIFYRVFVFPLFTKGQLNKFLFFTVVILVSGGIFLFVADYFWFYPEFHQAQNWVKMGLLYIATTSVSIITMEAIFLLEHFYRQQVRSSKQMLQLSEAQTKLLQAQLNPHFLFNTLNNLYGISIQEPARMPVMIMQLSQLMRYQVESGTKQKVKLSDEIEYLNNYINLEKERIGRRCNVTYNYPKPLEMLSNYQIVPLLLLPLIENAFKHSSGTVKKCFVSINISMKSGILILDILNSVPVLKPQLVSTGVGIPNTRQSLEAFYPAQYNLDLSEVENQYRTLLTLNLNPKTHE</sequence>
<keyword evidence="1" id="KW-0472">Membrane</keyword>
<organism evidence="3 4">
    <name type="scientific">Emticicia soli</name>
    <dbReference type="NCBI Taxonomy" id="2027878"/>
    <lineage>
        <taxon>Bacteria</taxon>
        <taxon>Pseudomonadati</taxon>
        <taxon>Bacteroidota</taxon>
        <taxon>Cytophagia</taxon>
        <taxon>Cytophagales</taxon>
        <taxon>Leadbetterellaceae</taxon>
        <taxon>Emticicia</taxon>
    </lineage>
</organism>
<feature type="transmembrane region" description="Helical" evidence="1">
    <location>
        <begin position="44"/>
        <end position="62"/>
    </location>
</feature>
<dbReference type="InterPro" id="IPR010559">
    <property type="entry name" value="Sig_transdc_His_kin_internal"/>
</dbReference>
<evidence type="ECO:0000259" key="2">
    <source>
        <dbReference type="Pfam" id="PF06580"/>
    </source>
</evidence>
<dbReference type="InterPro" id="IPR050640">
    <property type="entry name" value="Bact_2-comp_sensor_kinase"/>
</dbReference>
<feature type="transmembrane region" description="Helical" evidence="1">
    <location>
        <begin position="12"/>
        <end position="32"/>
    </location>
</feature>
<dbReference type="PANTHER" id="PTHR34220">
    <property type="entry name" value="SENSOR HISTIDINE KINASE YPDA"/>
    <property type="match status" value="1"/>
</dbReference>
<name>A0ABW5JBP4_9BACT</name>
<keyword evidence="3" id="KW-0418">Kinase</keyword>
<dbReference type="EC" id="2.7.13.3" evidence="3"/>
<feature type="transmembrane region" description="Helical" evidence="1">
    <location>
        <begin position="74"/>
        <end position="97"/>
    </location>
</feature>
<dbReference type="SUPFAM" id="SSF55874">
    <property type="entry name" value="ATPase domain of HSP90 chaperone/DNA topoisomerase II/histidine kinase"/>
    <property type="match status" value="1"/>
</dbReference>
<dbReference type="InterPro" id="IPR036890">
    <property type="entry name" value="HATPase_C_sf"/>
</dbReference>
<dbReference type="Proteomes" id="UP001597510">
    <property type="component" value="Unassembled WGS sequence"/>
</dbReference>
<protein>
    <submittedName>
        <fullName evidence="3">Sensor histidine kinase</fullName>
        <ecNumber evidence="3">2.7.13.3</ecNumber>
    </submittedName>
</protein>
<evidence type="ECO:0000313" key="3">
    <source>
        <dbReference type="EMBL" id="MFD2522462.1"/>
    </source>
</evidence>
<gene>
    <name evidence="3" type="ORF">ACFSR2_16305</name>
</gene>
<keyword evidence="1" id="KW-1133">Transmembrane helix</keyword>
<reference evidence="4" key="1">
    <citation type="journal article" date="2019" name="Int. J. Syst. Evol. Microbiol.">
        <title>The Global Catalogue of Microorganisms (GCM) 10K type strain sequencing project: providing services to taxonomists for standard genome sequencing and annotation.</title>
        <authorList>
            <consortium name="The Broad Institute Genomics Platform"/>
            <consortium name="The Broad Institute Genome Sequencing Center for Infectious Disease"/>
            <person name="Wu L."/>
            <person name="Ma J."/>
        </authorList>
    </citation>
    <scope>NUCLEOTIDE SEQUENCE [LARGE SCALE GENOMIC DNA]</scope>
    <source>
        <strain evidence="4">KCTC 52344</strain>
    </source>
</reference>
<dbReference type="GO" id="GO:0004673">
    <property type="term" value="F:protein histidine kinase activity"/>
    <property type="evidence" value="ECO:0007669"/>
    <property type="project" value="UniProtKB-EC"/>
</dbReference>
<dbReference type="EMBL" id="JBHULC010000020">
    <property type="protein sequence ID" value="MFD2522462.1"/>
    <property type="molecule type" value="Genomic_DNA"/>
</dbReference>
<dbReference type="Pfam" id="PF06580">
    <property type="entry name" value="His_kinase"/>
    <property type="match status" value="1"/>
</dbReference>
<keyword evidence="1" id="KW-0812">Transmembrane</keyword>
<comment type="caution">
    <text evidence="3">The sequence shown here is derived from an EMBL/GenBank/DDBJ whole genome shotgun (WGS) entry which is preliminary data.</text>
</comment>
<feature type="transmembrane region" description="Helical" evidence="1">
    <location>
        <begin position="112"/>
        <end position="135"/>
    </location>
</feature>